<dbReference type="OMA" id="ALWHLWI"/>
<evidence type="ECO:0000256" key="5">
    <source>
        <dbReference type="ARBA" id="ARBA00022692"/>
    </source>
</evidence>
<feature type="transmembrane region" description="Helical" evidence="9">
    <location>
        <begin position="381"/>
        <end position="403"/>
    </location>
</feature>
<keyword evidence="10" id="KW-0732">Signal</keyword>
<protein>
    <submittedName>
        <fullName evidence="11">Uncharacterized protein</fullName>
    </submittedName>
</protein>
<evidence type="ECO:0000256" key="1">
    <source>
        <dbReference type="ARBA" id="ARBA00004477"/>
    </source>
</evidence>
<sequence length="429" mass="48295">MSGLNQVLVLGALVRFVVPSVLPQVTDVLSSIVEISTPVNSFKSLLEAFYYLHHNINLYDGGVNHHPPLLVVLLSLLDEYIPAPFSGIVFNVIYTAIDVYIAIVLVKLNRWYQNYNSTRLGRPVHGFSDDLIAIFYLFNPLIILTNLSHSTLVFTFLFIIESLNQLLISDNVPRSMIALSIASYLSLNSLFLVIPILALAKAALKNKTEKQVYFEGGAIFLTTSGLLFLCSFAVTASFDFLSSVYGTVIMFDKISPNVGLWWYLFTEMFQFFTPLYVGIFNIFSGVFILPLTLRLFEFKDIAPAGDSFLAVVLSIVWISFTKSYPTVGDLAFGLSLLPIFKSTIYPYSKYTFVYGMTLLISLLLSPIFYYCWIVLGNGNSNFFYSINLIWGAVHIFIISDLLWGKLVADYLEQNKVPEAERSKIRLSQI</sequence>
<gene>
    <name evidence="11" type="ORF">PICST_46480</name>
</gene>
<dbReference type="GeneID" id="4839084"/>
<comment type="pathway">
    <text evidence="2">Glycolipid biosynthesis; glycosylphosphatidylinositol-anchor biosynthesis.</text>
</comment>
<keyword evidence="12" id="KW-1185">Reference proteome</keyword>
<feature type="transmembrane region" description="Helical" evidence="9">
    <location>
        <begin position="131"/>
        <end position="157"/>
    </location>
</feature>
<feature type="transmembrane region" description="Helical" evidence="9">
    <location>
        <begin position="212"/>
        <end position="240"/>
    </location>
</feature>
<keyword evidence="7 9" id="KW-1133">Transmembrane helix</keyword>
<comment type="subcellular location">
    <subcellularLocation>
        <location evidence="1">Endoplasmic reticulum membrane</location>
        <topology evidence="1">Multi-pass membrane protein</topology>
    </subcellularLocation>
</comment>
<evidence type="ECO:0000256" key="7">
    <source>
        <dbReference type="ARBA" id="ARBA00022989"/>
    </source>
</evidence>
<evidence type="ECO:0000313" key="12">
    <source>
        <dbReference type="Proteomes" id="UP000002258"/>
    </source>
</evidence>
<dbReference type="GO" id="GO:0042765">
    <property type="term" value="C:GPI-anchor transamidase complex"/>
    <property type="evidence" value="ECO:0007669"/>
    <property type="project" value="EnsemblFungi"/>
</dbReference>
<keyword evidence="8 9" id="KW-0472">Membrane</keyword>
<keyword evidence="4" id="KW-0337">GPI-anchor biosynthesis</keyword>
<dbReference type="InterPro" id="IPR009600">
    <property type="entry name" value="PIG-U"/>
</dbReference>
<organism evidence="11 12">
    <name type="scientific">Scheffersomyces stipitis (strain ATCC 58785 / CBS 6054 / NBRC 10063 / NRRL Y-11545)</name>
    <name type="common">Yeast</name>
    <name type="synonym">Pichia stipitis</name>
    <dbReference type="NCBI Taxonomy" id="322104"/>
    <lineage>
        <taxon>Eukaryota</taxon>
        <taxon>Fungi</taxon>
        <taxon>Dikarya</taxon>
        <taxon>Ascomycota</taxon>
        <taxon>Saccharomycotina</taxon>
        <taxon>Pichiomycetes</taxon>
        <taxon>Debaryomycetaceae</taxon>
        <taxon>Scheffersomyces</taxon>
    </lineage>
</organism>
<feature type="transmembrane region" description="Helical" evidence="9">
    <location>
        <begin position="260"/>
        <end position="289"/>
    </location>
</feature>
<dbReference type="EMBL" id="CP000499">
    <property type="protein sequence ID" value="ABN66770.2"/>
    <property type="molecule type" value="Genomic_DNA"/>
</dbReference>
<dbReference type="OrthoDB" id="549017at2759"/>
<dbReference type="PANTHER" id="PTHR13121">
    <property type="entry name" value="GPI TRANSAMIDASE COMPONENT PIG-U"/>
    <property type="match status" value="1"/>
</dbReference>
<evidence type="ECO:0000256" key="10">
    <source>
        <dbReference type="SAM" id="SignalP"/>
    </source>
</evidence>
<evidence type="ECO:0000256" key="3">
    <source>
        <dbReference type="ARBA" id="ARBA00010026"/>
    </source>
</evidence>
<evidence type="ECO:0000256" key="9">
    <source>
        <dbReference type="SAM" id="Phobius"/>
    </source>
</evidence>
<feature type="transmembrane region" description="Helical" evidence="9">
    <location>
        <begin position="352"/>
        <end position="375"/>
    </location>
</feature>
<feature type="signal peptide" evidence="10">
    <location>
        <begin position="1"/>
        <end position="19"/>
    </location>
</feature>
<dbReference type="eggNOG" id="KOG2552">
    <property type="taxonomic scope" value="Eukaryota"/>
</dbReference>
<dbReference type="GO" id="GO:0016255">
    <property type="term" value="P:attachment of GPI anchor to protein"/>
    <property type="evidence" value="ECO:0007669"/>
    <property type="project" value="EnsemblFungi"/>
</dbReference>
<keyword evidence="5 9" id="KW-0812">Transmembrane</keyword>
<dbReference type="RefSeq" id="XP_001384799.2">
    <property type="nucleotide sequence ID" value="XM_001384762.1"/>
</dbReference>
<comment type="similarity">
    <text evidence="3">Belongs to the PIGU family.</text>
</comment>
<dbReference type="KEGG" id="pic:PICST_46480"/>
<evidence type="ECO:0000256" key="6">
    <source>
        <dbReference type="ARBA" id="ARBA00022824"/>
    </source>
</evidence>
<dbReference type="AlphaFoldDB" id="A3LVF4"/>
<feature type="chain" id="PRO_5002655091" evidence="10">
    <location>
        <begin position="20"/>
        <end position="429"/>
    </location>
</feature>
<proteinExistence type="inferred from homology"/>
<dbReference type="GO" id="GO:0006506">
    <property type="term" value="P:GPI anchor biosynthetic process"/>
    <property type="evidence" value="ECO:0007669"/>
    <property type="project" value="UniProtKB-UniPathway"/>
</dbReference>
<reference evidence="11 12" key="1">
    <citation type="journal article" date="2007" name="Nat. Biotechnol.">
        <title>Genome sequence of the lignocellulose-bioconverting and xylose-fermenting yeast Pichia stipitis.</title>
        <authorList>
            <person name="Jeffries T.W."/>
            <person name="Grigoriev I.V."/>
            <person name="Grimwood J."/>
            <person name="Laplaza J.M."/>
            <person name="Aerts A."/>
            <person name="Salamov A."/>
            <person name="Schmutz J."/>
            <person name="Lindquist E."/>
            <person name="Dehal P."/>
            <person name="Shapiro H."/>
            <person name="Jin Y.S."/>
            <person name="Passoth V."/>
            <person name="Richardson P.M."/>
        </authorList>
    </citation>
    <scope>NUCLEOTIDE SEQUENCE [LARGE SCALE GENOMIC DNA]</scope>
    <source>
        <strain evidence="12">ATCC 58785 / CBS 6054 / NBRC 10063 / NRRL Y-11545</strain>
    </source>
</reference>
<dbReference type="UniPathway" id="UPA00196"/>
<accession>A3LVF4</accession>
<dbReference type="PANTHER" id="PTHR13121:SF0">
    <property type="entry name" value="PHOSPHATIDYLINOSITOL GLYCAN ANCHOR BIOSYNTHESIS CLASS U PROTEIN"/>
    <property type="match status" value="1"/>
</dbReference>
<dbReference type="InParanoid" id="A3LVF4"/>
<dbReference type="HOGENOM" id="CLU_030193_0_1_1"/>
<feature type="transmembrane region" description="Helical" evidence="9">
    <location>
        <begin position="88"/>
        <end position="110"/>
    </location>
</feature>
<name>A3LVF4_PICST</name>
<dbReference type="Pfam" id="PF06728">
    <property type="entry name" value="PIG-U"/>
    <property type="match status" value="1"/>
</dbReference>
<dbReference type="FunCoup" id="A3LVF4">
    <property type="interactions" value="686"/>
</dbReference>
<dbReference type="Proteomes" id="UP000002258">
    <property type="component" value="Chromosome 5"/>
</dbReference>
<evidence type="ECO:0000256" key="2">
    <source>
        <dbReference type="ARBA" id="ARBA00004687"/>
    </source>
</evidence>
<dbReference type="STRING" id="322104.A3LVF4"/>
<feature type="transmembrane region" description="Helical" evidence="9">
    <location>
        <begin position="177"/>
        <end position="200"/>
    </location>
</feature>
<keyword evidence="6" id="KW-0256">Endoplasmic reticulum</keyword>
<evidence type="ECO:0000256" key="8">
    <source>
        <dbReference type="ARBA" id="ARBA00023136"/>
    </source>
</evidence>
<evidence type="ECO:0000313" key="11">
    <source>
        <dbReference type="EMBL" id="ABN66770.2"/>
    </source>
</evidence>
<feature type="transmembrane region" description="Helical" evidence="9">
    <location>
        <begin position="301"/>
        <end position="318"/>
    </location>
</feature>
<evidence type="ECO:0000256" key="4">
    <source>
        <dbReference type="ARBA" id="ARBA00022502"/>
    </source>
</evidence>